<name>A0A931B8M9_9ACTN</name>
<protein>
    <recommendedName>
        <fullName evidence="4">Extensin</fullName>
    </recommendedName>
</protein>
<sequence length="168" mass="18354">MPLASPVAAPPVQRAVQPTQARQAMPTASPASPATSAQFAPLPVQRAPQTPPTRSTPNPLLSLISPPRTAEPRVSPVTAKANTPSGSRTDREPTAQESYTAPPTLLGPPPPYTSNDPQQITEAFDPRMLKESQVDELTQRLIGPLTRLLRMELRFDRERVGRLRDNRR</sequence>
<evidence type="ECO:0000256" key="1">
    <source>
        <dbReference type="SAM" id="MobiDB-lite"/>
    </source>
</evidence>
<comment type="caution">
    <text evidence="2">The sequence shown here is derived from an EMBL/GenBank/DDBJ whole genome shotgun (WGS) entry which is preliminary data.</text>
</comment>
<evidence type="ECO:0000313" key="2">
    <source>
        <dbReference type="EMBL" id="MBF9069833.1"/>
    </source>
</evidence>
<evidence type="ECO:0008006" key="4">
    <source>
        <dbReference type="Google" id="ProtNLM"/>
    </source>
</evidence>
<gene>
    <name evidence="2" type="ORF">I2501_17565</name>
</gene>
<reference evidence="2" key="1">
    <citation type="submission" date="2020-11" db="EMBL/GenBank/DDBJ databases">
        <title>Isolation and identification of active actinomycetes.</title>
        <authorList>
            <person name="Yu B."/>
        </authorList>
    </citation>
    <scope>NUCLEOTIDE SEQUENCE</scope>
    <source>
        <strain evidence="2">NEAU-YB345</strain>
    </source>
</reference>
<keyword evidence="3" id="KW-1185">Reference proteome</keyword>
<feature type="region of interest" description="Disordered" evidence="1">
    <location>
        <begin position="1"/>
        <end position="128"/>
    </location>
</feature>
<dbReference type="RefSeq" id="WP_196194978.1">
    <property type="nucleotide sequence ID" value="NZ_JADPRT010000006.1"/>
</dbReference>
<accession>A0A931B8M9</accession>
<evidence type="ECO:0000313" key="3">
    <source>
        <dbReference type="Proteomes" id="UP000657385"/>
    </source>
</evidence>
<feature type="compositionally biased region" description="Low complexity" evidence="1">
    <location>
        <begin position="26"/>
        <end position="37"/>
    </location>
</feature>
<organism evidence="2 3">
    <name type="scientific">Streptacidiphilus fuscans</name>
    <dbReference type="NCBI Taxonomy" id="2789292"/>
    <lineage>
        <taxon>Bacteria</taxon>
        <taxon>Bacillati</taxon>
        <taxon>Actinomycetota</taxon>
        <taxon>Actinomycetes</taxon>
        <taxon>Kitasatosporales</taxon>
        <taxon>Streptomycetaceae</taxon>
        <taxon>Streptacidiphilus</taxon>
    </lineage>
</organism>
<proteinExistence type="predicted"/>
<dbReference type="AlphaFoldDB" id="A0A931B8M9"/>
<dbReference type="EMBL" id="JADPRT010000006">
    <property type="protein sequence ID" value="MBF9069833.1"/>
    <property type="molecule type" value="Genomic_DNA"/>
</dbReference>
<dbReference type="Proteomes" id="UP000657385">
    <property type="component" value="Unassembled WGS sequence"/>
</dbReference>